<dbReference type="Proteomes" id="UP001206206">
    <property type="component" value="Unassembled WGS sequence"/>
</dbReference>
<dbReference type="RefSeq" id="WP_255927439.1">
    <property type="nucleotide sequence ID" value="NZ_JANFNH010000010.1"/>
</dbReference>
<name>A0ABT1PBY3_9ACTN</name>
<keyword evidence="1" id="KW-1133">Transmembrane helix</keyword>
<dbReference type="EMBL" id="JANFNH010000010">
    <property type="protein sequence ID" value="MCQ4042864.1"/>
    <property type="molecule type" value="Genomic_DNA"/>
</dbReference>
<comment type="caution">
    <text evidence="2">The sequence shown here is derived from an EMBL/GenBank/DDBJ whole genome shotgun (WGS) entry which is preliminary data.</text>
</comment>
<keyword evidence="1" id="KW-0472">Membrane</keyword>
<evidence type="ECO:0000256" key="1">
    <source>
        <dbReference type="SAM" id="Phobius"/>
    </source>
</evidence>
<keyword evidence="1" id="KW-0812">Transmembrane</keyword>
<sequence>MGRNTAHDDIAAALRDRLRAADQEIVPPAGLWERVSTPPTTAPARQPGQRRRAWYAAVSAAAIVAAVALIAVGAWWLERSGQSPPAVPAPAATLTVYNAETPCEPLRTMECALRLARDPYAPYASAANSAGKVWHGDRLAAICVIIDGTLVQDESGITSTRWYLVSTPEGTRGWLPGVRTRNTTDIRACTPNEARVR</sequence>
<evidence type="ECO:0000313" key="2">
    <source>
        <dbReference type="EMBL" id="MCQ4042864.1"/>
    </source>
</evidence>
<evidence type="ECO:0000313" key="3">
    <source>
        <dbReference type="Proteomes" id="UP001206206"/>
    </source>
</evidence>
<feature type="transmembrane region" description="Helical" evidence="1">
    <location>
        <begin position="53"/>
        <end position="77"/>
    </location>
</feature>
<gene>
    <name evidence="2" type="ORF">NON19_12690</name>
</gene>
<protein>
    <submittedName>
        <fullName evidence="2">Uncharacterized protein</fullName>
    </submittedName>
</protein>
<reference evidence="2 3" key="1">
    <citation type="submission" date="2022-06" db="EMBL/GenBank/DDBJ databases">
        <title>Draft genome sequence of type strain Streptomyces rubrisoli DSM 42083.</title>
        <authorList>
            <person name="Duangmal K."/>
            <person name="Klaysubun C."/>
        </authorList>
    </citation>
    <scope>NUCLEOTIDE SEQUENCE [LARGE SCALE GENOMIC DNA]</scope>
    <source>
        <strain evidence="2 3">DSM 42083</strain>
    </source>
</reference>
<keyword evidence="3" id="KW-1185">Reference proteome</keyword>
<accession>A0ABT1PBY3</accession>
<organism evidence="2 3">
    <name type="scientific">Streptantibioticus rubrisoli</name>
    <dbReference type="NCBI Taxonomy" id="1387313"/>
    <lineage>
        <taxon>Bacteria</taxon>
        <taxon>Bacillati</taxon>
        <taxon>Actinomycetota</taxon>
        <taxon>Actinomycetes</taxon>
        <taxon>Kitasatosporales</taxon>
        <taxon>Streptomycetaceae</taxon>
        <taxon>Streptantibioticus</taxon>
    </lineage>
</organism>
<proteinExistence type="predicted"/>